<gene>
    <name evidence="2" type="ORF">QYE76_006296</name>
</gene>
<keyword evidence="3" id="KW-1185">Reference proteome</keyword>
<dbReference type="Gene3D" id="3.30.420.10">
    <property type="entry name" value="Ribonuclease H-like superfamily/Ribonuclease H"/>
    <property type="match status" value="1"/>
</dbReference>
<proteinExistence type="predicted"/>
<dbReference type="AlphaFoldDB" id="A0AAD8W489"/>
<dbReference type="InterPro" id="IPR052343">
    <property type="entry name" value="Retrotransposon-Effector_Assoc"/>
</dbReference>
<dbReference type="Proteomes" id="UP001231189">
    <property type="component" value="Unassembled WGS sequence"/>
</dbReference>
<accession>A0AAD8W489</accession>
<feature type="domain" description="RNase H type-1" evidence="1">
    <location>
        <begin position="238"/>
        <end position="330"/>
    </location>
</feature>
<dbReference type="PANTHER" id="PTHR46890">
    <property type="entry name" value="NON-LTR RETROLELEMENT REVERSE TRANSCRIPTASE-LIKE PROTEIN-RELATED"/>
    <property type="match status" value="1"/>
</dbReference>
<sequence length="338" mass="37798">MNGKLTSVVTEKEVETALFQMGPTKSPGPDGLPALYFQRHWADLKGAMVSAVRDFLAGKEVPVDFNDTILVLIPKVNAPESLAQFRPISMCNVLYKVASKVLANRLKKILPILISEEQSAFVPCRLITDNVFTAYEWISWSAPPKKLVCHAELKGWLLDWIGKGSAHQIEWMFTMIYNLWQARNDARETKQMQDPKKIVLRTAAALEEWRGLMVKPLAVPSAVKENWQPPSIDWYKINVDGAFRQQEGNGGGGVVIRDHHGSFTAGACCFFTHVADAEGAELLACRKGLLLAKELRANRVILETDNTGVRAKLLKLELDRSVHGSLVEEIKVYHRLVL</sequence>
<name>A0AAD8W489_LOLMU</name>
<dbReference type="Pfam" id="PF13456">
    <property type="entry name" value="RVT_3"/>
    <property type="match status" value="1"/>
</dbReference>
<comment type="caution">
    <text evidence="2">The sequence shown here is derived from an EMBL/GenBank/DDBJ whole genome shotgun (WGS) entry which is preliminary data.</text>
</comment>
<evidence type="ECO:0000259" key="1">
    <source>
        <dbReference type="Pfam" id="PF13456"/>
    </source>
</evidence>
<protein>
    <recommendedName>
        <fullName evidence="1">RNase H type-1 domain-containing protein</fullName>
    </recommendedName>
</protein>
<dbReference type="InterPro" id="IPR002156">
    <property type="entry name" value="RNaseH_domain"/>
</dbReference>
<dbReference type="GO" id="GO:0003676">
    <property type="term" value="F:nucleic acid binding"/>
    <property type="evidence" value="ECO:0007669"/>
    <property type="project" value="InterPro"/>
</dbReference>
<dbReference type="InterPro" id="IPR036397">
    <property type="entry name" value="RNaseH_sf"/>
</dbReference>
<dbReference type="EMBL" id="JAUUTY010000005">
    <property type="protein sequence ID" value="KAK1631981.1"/>
    <property type="molecule type" value="Genomic_DNA"/>
</dbReference>
<dbReference type="CDD" id="cd06222">
    <property type="entry name" value="RNase_H_like"/>
    <property type="match status" value="1"/>
</dbReference>
<dbReference type="PANTHER" id="PTHR46890:SF48">
    <property type="entry name" value="RNA-DIRECTED DNA POLYMERASE"/>
    <property type="match status" value="1"/>
</dbReference>
<dbReference type="InterPro" id="IPR012337">
    <property type="entry name" value="RNaseH-like_sf"/>
</dbReference>
<organism evidence="2 3">
    <name type="scientific">Lolium multiflorum</name>
    <name type="common">Italian ryegrass</name>
    <name type="synonym">Lolium perenne subsp. multiflorum</name>
    <dbReference type="NCBI Taxonomy" id="4521"/>
    <lineage>
        <taxon>Eukaryota</taxon>
        <taxon>Viridiplantae</taxon>
        <taxon>Streptophyta</taxon>
        <taxon>Embryophyta</taxon>
        <taxon>Tracheophyta</taxon>
        <taxon>Spermatophyta</taxon>
        <taxon>Magnoliopsida</taxon>
        <taxon>Liliopsida</taxon>
        <taxon>Poales</taxon>
        <taxon>Poaceae</taxon>
        <taxon>BOP clade</taxon>
        <taxon>Pooideae</taxon>
        <taxon>Poodae</taxon>
        <taxon>Poeae</taxon>
        <taxon>Poeae Chloroplast Group 2 (Poeae type)</taxon>
        <taxon>Loliodinae</taxon>
        <taxon>Loliinae</taxon>
        <taxon>Lolium</taxon>
    </lineage>
</organism>
<reference evidence="2" key="1">
    <citation type="submission" date="2023-07" db="EMBL/GenBank/DDBJ databases">
        <title>A chromosome-level genome assembly of Lolium multiflorum.</title>
        <authorList>
            <person name="Chen Y."/>
            <person name="Copetti D."/>
            <person name="Kolliker R."/>
            <person name="Studer B."/>
        </authorList>
    </citation>
    <scope>NUCLEOTIDE SEQUENCE</scope>
    <source>
        <strain evidence="2">02402/16</strain>
        <tissue evidence="2">Leaf</tissue>
    </source>
</reference>
<dbReference type="InterPro" id="IPR044730">
    <property type="entry name" value="RNase_H-like_dom_plant"/>
</dbReference>
<evidence type="ECO:0000313" key="2">
    <source>
        <dbReference type="EMBL" id="KAK1631981.1"/>
    </source>
</evidence>
<dbReference type="GO" id="GO:0004523">
    <property type="term" value="F:RNA-DNA hybrid ribonuclease activity"/>
    <property type="evidence" value="ECO:0007669"/>
    <property type="project" value="InterPro"/>
</dbReference>
<dbReference type="SUPFAM" id="SSF53098">
    <property type="entry name" value="Ribonuclease H-like"/>
    <property type="match status" value="1"/>
</dbReference>
<evidence type="ECO:0000313" key="3">
    <source>
        <dbReference type="Proteomes" id="UP001231189"/>
    </source>
</evidence>